<dbReference type="InterPro" id="IPR041492">
    <property type="entry name" value="HAD_2"/>
</dbReference>
<dbReference type="RefSeq" id="WP_217734461.1">
    <property type="nucleotide sequence ID" value="NZ_JAHSPR010000001.1"/>
</dbReference>
<dbReference type="PANTHER" id="PTHR46470">
    <property type="entry name" value="N-ACYLNEURAMINATE-9-PHOSPHATASE"/>
    <property type="match status" value="1"/>
</dbReference>
<keyword evidence="6" id="KW-1185">Reference proteome</keyword>
<evidence type="ECO:0000256" key="4">
    <source>
        <dbReference type="ARBA" id="ARBA00022842"/>
    </source>
</evidence>
<dbReference type="Pfam" id="PF13419">
    <property type="entry name" value="HAD_2"/>
    <property type="match status" value="1"/>
</dbReference>
<keyword evidence="2" id="KW-0479">Metal-binding</keyword>
<dbReference type="NCBIfam" id="TIGR01549">
    <property type="entry name" value="HAD-SF-IA-v1"/>
    <property type="match status" value="1"/>
</dbReference>
<dbReference type="SFLD" id="SFLDS00003">
    <property type="entry name" value="Haloacid_Dehalogenase"/>
    <property type="match status" value="1"/>
</dbReference>
<dbReference type="PANTHER" id="PTHR46470:SF2">
    <property type="entry name" value="GLYCERALDEHYDE 3-PHOSPHATE PHOSPHATASE"/>
    <property type="match status" value="1"/>
</dbReference>
<sequence>MIKINKQSFVVFDLDDTLYKEKSYNISGLNAVSAFVKKIYENDLGNLLVEWQQAGIKDIWQNLCHHLQLNTSVKESFLWIYRLHQPNISLSKETKEILHLIQQSTAGIAILTDGRSTTQRLKIAALGLDQLPAFISEDWQSEKPDPKRFIEISHRYKADNYVYIGDNPKKDFKAPNELGWHTIGLIGDSENIHSQSVENLEQIFLPNIWVESLDNLREFLC</sequence>
<keyword evidence="3 5" id="KW-0378">Hydrolase</keyword>
<evidence type="ECO:0000313" key="6">
    <source>
        <dbReference type="Proteomes" id="UP000722165"/>
    </source>
</evidence>
<gene>
    <name evidence="5" type="ORF">KU392_02455</name>
</gene>
<name>A0ABS6NKG8_9BURK</name>
<reference evidence="5 6" key="1">
    <citation type="submission" date="2021-06" db="EMBL/GenBank/DDBJ databases">
        <authorList>
            <person name="Lu T."/>
            <person name="Wang Q."/>
            <person name="Han X."/>
        </authorList>
    </citation>
    <scope>NUCLEOTIDE SEQUENCE [LARGE SCALE GENOMIC DNA]</scope>
    <source>
        <strain evidence="5 6">LAM0050</strain>
    </source>
</reference>
<dbReference type="EMBL" id="JAHSPR010000001">
    <property type="protein sequence ID" value="MBV4396117.1"/>
    <property type="molecule type" value="Genomic_DNA"/>
</dbReference>
<organism evidence="5 6">
    <name type="scientific">Advenella alkanexedens</name>
    <dbReference type="NCBI Taxonomy" id="1481665"/>
    <lineage>
        <taxon>Bacteria</taxon>
        <taxon>Pseudomonadati</taxon>
        <taxon>Pseudomonadota</taxon>
        <taxon>Betaproteobacteria</taxon>
        <taxon>Burkholderiales</taxon>
        <taxon>Alcaligenaceae</taxon>
    </lineage>
</organism>
<evidence type="ECO:0000256" key="1">
    <source>
        <dbReference type="ARBA" id="ARBA00001946"/>
    </source>
</evidence>
<keyword evidence="4" id="KW-0460">Magnesium</keyword>
<comment type="caution">
    <text evidence="5">The sequence shown here is derived from an EMBL/GenBank/DDBJ whole genome shotgun (WGS) entry which is preliminary data.</text>
</comment>
<comment type="cofactor">
    <cofactor evidence="1">
        <name>Mg(2+)</name>
        <dbReference type="ChEBI" id="CHEBI:18420"/>
    </cofactor>
</comment>
<dbReference type="Proteomes" id="UP000722165">
    <property type="component" value="Unassembled WGS sequence"/>
</dbReference>
<dbReference type="SFLD" id="SFLDG01129">
    <property type="entry name" value="C1.5:_HAD__Beta-PGM__Phosphata"/>
    <property type="match status" value="1"/>
</dbReference>
<evidence type="ECO:0000256" key="3">
    <source>
        <dbReference type="ARBA" id="ARBA00022801"/>
    </source>
</evidence>
<dbReference type="InterPro" id="IPR051400">
    <property type="entry name" value="HAD-like_hydrolase"/>
</dbReference>
<evidence type="ECO:0000313" key="5">
    <source>
        <dbReference type="EMBL" id="MBV4396117.1"/>
    </source>
</evidence>
<protein>
    <submittedName>
        <fullName evidence="5">HAD family hydrolase</fullName>
    </submittedName>
</protein>
<dbReference type="InterPro" id="IPR006439">
    <property type="entry name" value="HAD-SF_hydro_IA"/>
</dbReference>
<proteinExistence type="predicted"/>
<dbReference type="GO" id="GO:0016787">
    <property type="term" value="F:hydrolase activity"/>
    <property type="evidence" value="ECO:0007669"/>
    <property type="project" value="UniProtKB-KW"/>
</dbReference>
<accession>A0ABS6NKG8</accession>
<evidence type="ECO:0000256" key="2">
    <source>
        <dbReference type="ARBA" id="ARBA00022723"/>
    </source>
</evidence>